<sequence length="191" mass="22975">MMMIDYAILGLLSWKPLTGYDVKRVMQDSPFLYWSGNNNQIYKALMRLLENGFVTNEIQYQESAPNKKIYSITESGMSELLRWVMSEEPEVPEFKKTFLIQLSWAGCLETEKVEELLARYEKIMTQQLAMRREEKCREKNFPNRSKQEHFMWEMIYDNFVMMCEAELCWIQSFREGLEHLKRENKHEPQED</sequence>
<organism evidence="3 4">
    <name type="scientific">Sporofaciens musculi</name>
    <dbReference type="NCBI Taxonomy" id="2681861"/>
    <lineage>
        <taxon>Bacteria</taxon>
        <taxon>Bacillati</taxon>
        <taxon>Bacillota</taxon>
        <taxon>Clostridia</taxon>
        <taxon>Lachnospirales</taxon>
        <taxon>Lachnospiraceae</taxon>
        <taxon>Sporofaciens</taxon>
    </lineage>
</organism>
<dbReference type="PANTHER" id="PTHR43252:SF6">
    <property type="entry name" value="NEGATIVE TRANSCRIPTION REGULATOR PADR"/>
    <property type="match status" value="1"/>
</dbReference>
<evidence type="ECO:0000313" key="3">
    <source>
        <dbReference type="EMBL" id="MXP76486.1"/>
    </source>
</evidence>
<dbReference type="Pfam" id="PF03551">
    <property type="entry name" value="PadR"/>
    <property type="match status" value="1"/>
</dbReference>
<dbReference type="Gene3D" id="1.10.10.10">
    <property type="entry name" value="Winged helix-like DNA-binding domain superfamily/Winged helix DNA-binding domain"/>
    <property type="match status" value="1"/>
</dbReference>
<name>A0A7X3MHF0_9FIRM</name>
<feature type="domain" description="Transcription regulator PadR C-terminal" evidence="2">
    <location>
        <begin position="95"/>
        <end position="177"/>
    </location>
</feature>
<dbReference type="InterPro" id="IPR018309">
    <property type="entry name" value="Tscrpt_reg_PadR_C"/>
</dbReference>
<dbReference type="EMBL" id="WUQX01000001">
    <property type="protein sequence ID" value="MXP76486.1"/>
    <property type="molecule type" value="Genomic_DNA"/>
</dbReference>
<evidence type="ECO:0000259" key="1">
    <source>
        <dbReference type="Pfam" id="PF03551"/>
    </source>
</evidence>
<evidence type="ECO:0000259" key="2">
    <source>
        <dbReference type="Pfam" id="PF10400"/>
    </source>
</evidence>
<dbReference type="Pfam" id="PF10400">
    <property type="entry name" value="Vir_act_alpha_C"/>
    <property type="match status" value="1"/>
</dbReference>
<dbReference type="PANTHER" id="PTHR43252">
    <property type="entry name" value="TRANSCRIPTIONAL REGULATOR YQJI"/>
    <property type="match status" value="1"/>
</dbReference>
<dbReference type="InterPro" id="IPR036390">
    <property type="entry name" value="WH_DNA-bd_sf"/>
</dbReference>
<keyword evidence="4" id="KW-1185">Reference proteome</keyword>
<feature type="domain" description="Transcription regulator PadR N-terminal" evidence="1">
    <location>
        <begin position="8"/>
        <end position="80"/>
    </location>
</feature>
<dbReference type="SUPFAM" id="SSF46785">
    <property type="entry name" value="Winged helix' DNA-binding domain"/>
    <property type="match status" value="1"/>
</dbReference>
<accession>A0A7X3MHF0</accession>
<dbReference type="InterPro" id="IPR036388">
    <property type="entry name" value="WH-like_DNA-bd_sf"/>
</dbReference>
<comment type="caution">
    <text evidence="3">The sequence shown here is derived from an EMBL/GenBank/DDBJ whole genome shotgun (WGS) entry which is preliminary data.</text>
</comment>
<proteinExistence type="predicted"/>
<gene>
    <name evidence="3" type="ORF">GN277_14100</name>
</gene>
<evidence type="ECO:0000313" key="4">
    <source>
        <dbReference type="Proteomes" id="UP000460412"/>
    </source>
</evidence>
<dbReference type="InterPro" id="IPR005149">
    <property type="entry name" value="Tscrpt_reg_PadR_N"/>
</dbReference>
<reference evidence="3 4" key="1">
    <citation type="submission" date="2019-12" db="EMBL/GenBank/DDBJ databases">
        <title>Sporaefaciens musculi gen. nov., sp. nov., a novel bacterium isolated from the caecum of an obese mouse.</title>
        <authorList>
            <person name="Rasmussen T.S."/>
            <person name="Streidl T."/>
            <person name="Hitch T.C.A."/>
            <person name="Wortmann E."/>
            <person name="Deptula P."/>
            <person name="Hansen M."/>
            <person name="Nielsen D.S."/>
            <person name="Clavel T."/>
            <person name="Vogensen F.K."/>
        </authorList>
    </citation>
    <scope>NUCLEOTIDE SEQUENCE [LARGE SCALE GENOMIC DNA]</scope>
    <source>
        <strain evidence="3 4">WCA-9-b2</strain>
    </source>
</reference>
<dbReference type="Proteomes" id="UP000460412">
    <property type="component" value="Unassembled WGS sequence"/>
</dbReference>
<dbReference type="AlphaFoldDB" id="A0A7X3MHF0"/>
<protein>
    <submittedName>
        <fullName evidence="3">PadR family transcriptional regulator</fullName>
    </submittedName>
</protein>